<sequence>MFVSATWDFIFAAEKRPGNRYRFKNEDAGAQPRSSLLSTGPGNHPITGASGG</sequence>
<feature type="compositionally biased region" description="Polar residues" evidence="1">
    <location>
        <begin position="32"/>
        <end position="41"/>
    </location>
</feature>
<organism evidence="2">
    <name type="scientific">hydrocarbon metagenome</name>
    <dbReference type="NCBI Taxonomy" id="938273"/>
    <lineage>
        <taxon>unclassified sequences</taxon>
        <taxon>metagenomes</taxon>
        <taxon>ecological metagenomes</taxon>
    </lineage>
</organism>
<dbReference type="EMBL" id="LNQE01001620">
    <property type="protein sequence ID" value="KUG14770.1"/>
    <property type="molecule type" value="Genomic_DNA"/>
</dbReference>
<dbReference type="AlphaFoldDB" id="A0A0W8F2H3"/>
<protein>
    <submittedName>
        <fullName evidence="2">Uncharacterized protein</fullName>
    </submittedName>
</protein>
<feature type="region of interest" description="Disordered" evidence="1">
    <location>
        <begin position="22"/>
        <end position="52"/>
    </location>
</feature>
<accession>A0A0W8F2H3</accession>
<proteinExistence type="predicted"/>
<evidence type="ECO:0000313" key="2">
    <source>
        <dbReference type="EMBL" id="KUG14770.1"/>
    </source>
</evidence>
<comment type="caution">
    <text evidence="2">The sequence shown here is derived from an EMBL/GenBank/DDBJ whole genome shotgun (WGS) entry which is preliminary data.</text>
</comment>
<evidence type="ECO:0000256" key="1">
    <source>
        <dbReference type="SAM" id="MobiDB-lite"/>
    </source>
</evidence>
<name>A0A0W8F2H3_9ZZZZ</name>
<gene>
    <name evidence="2" type="ORF">ASZ90_015581</name>
</gene>
<reference evidence="2" key="1">
    <citation type="journal article" date="2015" name="Proc. Natl. Acad. Sci. U.S.A.">
        <title>Networks of energetic and metabolic interactions define dynamics in microbial communities.</title>
        <authorList>
            <person name="Embree M."/>
            <person name="Liu J.K."/>
            <person name="Al-Bassam M.M."/>
            <person name="Zengler K."/>
        </authorList>
    </citation>
    <scope>NUCLEOTIDE SEQUENCE</scope>
</reference>